<dbReference type="InterPro" id="IPR013815">
    <property type="entry name" value="ATP_grasp_subdomain_1"/>
</dbReference>
<dbReference type="GO" id="GO:0016874">
    <property type="term" value="F:ligase activity"/>
    <property type="evidence" value="ECO:0007669"/>
    <property type="project" value="UniProtKB-KW"/>
</dbReference>
<dbReference type="Pfam" id="PF02786">
    <property type="entry name" value="CPSase_L_D2"/>
    <property type="match status" value="1"/>
</dbReference>
<dbReference type="InterPro" id="IPR052032">
    <property type="entry name" value="ATP-dep_AA_Ligase"/>
</dbReference>
<accession>A0A0B4X743</accession>
<dbReference type="RefSeq" id="WP_040114303.1">
    <property type="nucleotide sequence ID" value="NZ_CP006879.1"/>
</dbReference>
<dbReference type="Gene3D" id="3.30.470.20">
    <property type="entry name" value="ATP-grasp fold, B domain"/>
    <property type="match status" value="1"/>
</dbReference>
<evidence type="ECO:0000313" key="7">
    <source>
        <dbReference type="EMBL" id="AJD43864.1"/>
    </source>
</evidence>
<dbReference type="PANTHER" id="PTHR43585:SF2">
    <property type="entry name" value="ATP-GRASP ENZYME FSQD"/>
    <property type="match status" value="1"/>
</dbReference>
<dbReference type="KEGG" id="rga:RGR602_PB00330"/>
<feature type="compositionally biased region" description="Polar residues" evidence="5">
    <location>
        <begin position="408"/>
        <end position="417"/>
    </location>
</feature>
<evidence type="ECO:0000256" key="2">
    <source>
        <dbReference type="ARBA" id="ARBA00022741"/>
    </source>
</evidence>
<evidence type="ECO:0000256" key="4">
    <source>
        <dbReference type="PROSITE-ProRule" id="PRU00409"/>
    </source>
</evidence>
<keyword evidence="1" id="KW-0436">Ligase</keyword>
<geneLocation type="plasmid" evidence="7 8">
    <name>pRgalR602b</name>
</geneLocation>
<keyword evidence="2 4" id="KW-0547">Nucleotide-binding</keyword>
<feature type="domain" description="ATP-grasp" evidence="6">
    <location>
        <begin position="116"/>
        <end position="307"/>
    </location>
</feature>
<dbReference type="HOGENOM" id="CLU_029016_6_2_5"/>
<evidence type="ECO:0000256" key="5">
    <source>
        <dbReference type="SAM" id="MobiDB-lite"/>
    </source>
</evidence>
<keyword evidence="7" id="KW-0614">Plasmid</keyword>
<feature type="region of interest" description="Disordered" evidence="5">
    <location>
        <begin position="402"/>
        <end position="428"/>
    </location>
</feature>
<reference evidence="7 8" key="1">
    <citation type="submission" date="2013-11" db="EMBL/GenBank/DDBJ databases">
        <title>Complete genome sequence of Rhizobium gallicum bv. gallicum R602.</title>
        <authorList>
            <person name="Bustos P."/>
            <person name="Santamaria R.I."/>
            <person name="Lozano L."/>
            <person name="Acosta J.L."/>
            <person name="Ormeno-Orrillo E."/>
            <person name="Rogel M.A."/>
            <person name="Romero D."/>
            <person name="Cevallos M.A."/>
            <person name="Martinez-Romero E."/>
            <person name="Gonzalez V."/>
        </authorList>
    </citation>
    <scope>NUCLEOTIDE SEQUENCE [LARGE SCALE GENOMIC DNA]</scope>
    <source>
        <strain evidence="7 8">R602</strain>
        <plasmid evidence="7 8">pRgalR602b</plasmid>
    </source>
</reference>
<dbReference type="EMBL" id="CP006879">
    <property type="protein sequence ID" value="AJD43864.1"/>
    <property type="molecule type" value="Genomic_DNA"/>
</dbReference>
<proteinExistence type="predicted"/>
<keyword evidence="3 4" id="KW-0067">ATP-binding</keyword>
<dbReference type="InterPro" id="IPR005479">
    <property type="entry name" value="CPAse_ATP-bd"/>
</dbReference>
<dbReference type="GO" id="GO:0046872">
    <property type="term" value="F:metal ion binding"/>
    <property type="evidence" value="ECO:0007669"/>
    <property type="project" value="InterPro"/>
</dbReference>
<dbReference type="InterPro" id="IPR040570">
    <property type="entry name" value="LAL_C2"/>
</dbReference>
<keyword evidence="8" id="KW-1185">Reference proteome</keyword>
<organism evidence="7 8">
    <name type="scientific">Rhizobium gallicum bv. gallicum R602sp</name>
    <dbReference type="NCBI Taxonomy" id="1041138"/>
    <lineage>
        <taxon>Bacteria</taxon>
        <taxon>Pseudomonadati</taxon>
        <taxon>Pseudomonadota</taxon>
        <taxon>Alphaproteobacteria</taxon>
        <taxon>Hyphomicrobiales</taxon>
        <taxon>Rhizobiaceae</taxon>
        <taxon>Rhizobium/Agrobacterium group</taxon>
        <taxon>Rhizobium</taxon>
    </lineage>
</organism>
<dbReference type="Pfam" id="PF18603">
    <property type="entry name" value="LAL_C2"/>
    <property type="match status" value="1"/>
</dbReference>
<dbReference type="Proteomes" id="UP000031368">
    <property type="component" value="Plasmid pRgalR602b"/>
</dbReference>
<dbReference type="Gene3D" id="3.30.1490.20">
    <property type="entry name" value="ATP-grasp fold, A domain"/>
    <property type="match status" value="1"/>
</dbReference>
<evidence type="ECO:0000313" key="8">
    <source>
        <dbReference type="Proteomes" id="UP000031368"/>
    </source>
</evidence>
<protein>
    <submittedName>
        <fullName evidence="7">Biotin carboxylase-like ATP-grasp domain-containing protein</fullName>
    </submittedName>
</protein>
<evidence type="ECO:0000256" key="3">
    <source>
        <dbReference type="ARBA" id="ARBA00022840"/>
    </source>
</evidence>
<dbReference type="SUPFAM" id="SSF56059">
    <property type="entry name" value="Glutathione synthetase ATP-binding domain-like"/>
    <property type="match status" value="1"/>
</dbReference>
<dbReference type="Gene3D" id="3.40.50.20">
    <property type="match status" value="1"/>
</dbReference>
<name>A0A0B4X743_9HYPH</name>
<sequence length="428" mass="46808">MARKALILVEGSVRGTGPQFVRAAQRLGLHPITLAADPAQYDYIATEGLEAIRVDTENLDALICECSRLRARYDIAGITSVREDVYITVGKLCGHFGLPGPNPVSIERCCDKFTQRQLLAQSGVPIPAYRLATNAREIETSAAEIGLPVILKPAVGIGSIGVRLCRNIDELAEHTNYLLGEKRIRWSSPRILVEEFAQGPYYGANMMGDDVIAIGAAEFGPPPHFVFREYTHPAPLTDEEYKRIADVSVGCLRALGLGWGPTNVEFRWTKRGPVVIEVNPRLSGGDPQLVQPAHGIDLVTEHIKLVTGDECDLRRRHSQTATMRSLIPDRDGILDWIDGDIRAAAQPGVVDVKLYVQPNTPIVRKGDYLDSIGYVIAASTSPAQTKAILQSAVELIDWSITPFPTPGKQEQSSTPHDQQPADVASDRR</sequence>
<dbReference type="AlphaFoldDB" id="A0A0B4X743"/>
<evidence type="ECO:0000256" key="1">
    <source>
        <dbReference type="ARBA" id="ARBA00022598"/>
    </source>
</evidence>
<dbReference type="GO" id="GO:0005524">
    <property type="term" value="F:ATP binding"/>
    <property type="evidence" value="ECO:0007669"/>
    <property type="project" value="UniProtKB-UniRule"/>
</dbReference>
<dbReference type="PANTHER" id="PTHR43585">
    <property type="entry name" value="FUMIPYRROLE BIOSYNTHESIS PROTEIN C"/>
    <property type="match status" value="1"/>
</dbReference>
<dbReference type="InterPro" id="IPR011761">
    <property type="entry name" value="ATP-grasp"/>
</dbReference>
<dbReference type="PROSITE" id="PS50975">
    <property type="entry name" value="ATP_GRASP"/>
    <property type="match status" value="1"/>
</dbReference>
<dbReference type="PROSITE" id="PS00867">
    <property type="entry name" value="CPSASE_2"/>
    <property type="match status" value="1"/>
</dbReference>
<evidence type="ECO:0000259" key="6">
    <source>
        <dbReference type="PROSITE" id="PS50975"/>
    </source>
</evidence>
<gene>
    <name evidence="7" type="ORF">RGR602_PB00330</name>
</gene>